<dbReference type="Pfam" id="PF02551">
    <property type="entry name" value="Acyl_CoA_thio"/>
    <property type="match status" value="1"/>
</dbReference>
<dbReference type="EMBL" id="CP034593">
    <property type="protein sequence ID" value="AZQ77017.1"/>
    <property type="molecule type" value="Genomic_DNA"/>
</dbReference>
<dbReference type="InterPro" id="IPR025652">
    <property type="entry name" value="TesB_C"/>
</dbReference>
<dbReference type="OrthoDB" id="9781019at2"/>
<dbReference type="InterPro" id="IPR049449">
    <property type="entry name" value="TesB_ACOT8-like_N"/>
</dbReference>
<dbReference type="AlphaFoldDB" id="A0A3Q9G1T5"/>
<dbReference type="GO" id="GO:0006637">
    <property type="term" value="P:acyl-CoA metabolic process"/>
    <property type="evidence" value="ECO:0007669"/>
    <property type="project" value="InterPro"/>
</dbReference>
<name>A0A3Q9G1T5_9ACTO</name>
<evidence type="ECO:0000313" key="5">
    <source>
        <dbReference type="EMBL" id="AZQ77017.1"/>
    </source>
</evidence>
<dbReference type="RefSeq" id="WP_126703822.1">
    <property type="nucleotide sequence ID" value="NZ_CP034593.1"/>
</dbReference>
<dbReference type="InterPro" id="IPR003703">
    <property type="entry name" value="Acyl_CoA_thio"/>
</dbReference>
<reference evidence="5 6" key="1">
    <citation type="submission" date="2018-12" db="EMBL/GenBank/DDBJ databases">
        <title>Complete genome sequence of Flaviflexus sp. H23T48.</title>
        <authorList>
            <person name="Bae J.-W."/>
            <person name="Lee J.-Y."/>
        </authorList>
    </citation>
    <scope>NUCLEOTIDE SEQUENCE [LARGE SCALE GENOMIC DNA]</scope>
    <source>
        <strain evidence="5 6">H23T48</strain>
    </source>
</reference>
<dbReference type="CDD" id="cd03444">
    <property type="entry name" value="Thioesterase_II_repeat1"/>
    <property type="match status" value="1"/>
</dbReference>
<keyword evidence="2" id="KW-0378">Hydrolase</keyword>
<dbReference type="InterPro" id="IPR042171">
    <property type="entry name" value="Acyl-CoA_hotdog"/>
</dbReference>
<dbReference type="InterPro" id="IPR029069">
    <property type="entry name" value="HotDog_dom_sf"/>
</dbReference>
<evidence type="ECO:0000259" key="3">
    <source>
        <dbReference type="Pfam" id="PF02551"/>
    </source>
</evidence>
<evidence type="ECO:0000256" key="2">
    <source>
        <dbReference type="ARBA" id="ARBA00022801"/>
    </source>
</evidence>
<sequence>MDKRIFIPESTTEPLASLLNTLRLERQGDITYRGHDNLPQLSGRVYGGQVLAQAVLAAADTFEDSDDRLIHSQTAAFLRAGDIKKPIDFEVEVISDGRSFSTRLVHALQDNRIIFTARDSFQRRQPGVEHQDEPPNVPGPDEFPSSVDLFSSVDHPAARFMSSTNSLDMRHVEGQLYLRPTKEIDSTTHVWFKTRSPMPTDSSQTLKRAVLAYAADQFMLEPILRNHRLAWSTPKIALATLDHTTWWHRDVDPSNWILAELHSPSAQGGRGLTLAKFFQDGTLVANMAQEGMVRSPEFSE</sequence>
<dbReference type="PANTHER" id="PTHR11066:SF34">
    <property type="entry name" value="ACYL-COENZYME A THIOESTERASE 8"/>
    <property type="match status" value="1"/>
</dbReference>
<dbReference type="Pfam" id="PF13622">
    <property type="entry name" value="4HBT_3"/>
    <property type="match status" value="1"/>
</dbReference>
<dbReference type="PANTHER" id="PTHR11066">
    <property type="entry name" value="ACYL-COA THIOESTERASE"/>
    <property type="match status" value="1"/>
</dbReference>
<dbReference type="SUPFAM" id="SSF54637">
    <property type="entry name" value="Thioesterase/thiol ester dehydrase-isomerase"/>
    <property type="match status" value="2"/>
</dbReference>
<keyword evidence="6" id="KW-1185">Reference proteome</keyword>
<evidence type="ECO:0000259" key="4">
    <source>
        <dbReference type="Pfam" id="PF13622"/>
    </source>
</evidence>
<gene>
    <name evidence="5" type="ORF">EJ997_06360</name>
</gene>
<evidence type="ECO:0000313" key="6">
    <source>
        <dbReference type="Proteomes" id="UP000280344"/>
    </source>
</evidence>
<dbReference type="CDD" id="cd03445">
    <property type="entry name" value="Thioesterase_II_repeat2"/>
    <property type="match status" value="1"/>
</dbReference>
<organism evidence="5 6">
    <name type="scientific">Flaviflexus ciconiae</name>
    <dbReference type="NCBI Taxonomy" id="2496867"/>
    <lineage>
        <taxon>Bacteria</taxon>
        <taxon>Bacillati</taxon>
        <taxon>Actinomycetota</taxon>
        <taxon>Actinomycetes</taxon>
        <taxon>Actinomycetales</taxon>
        <taxon>Actinomycetaceae</taxon>
        <taxon>Flaviflexus</taxon>
    </lineage>
</organism>
<accession>A0A3Q9G1T5</accession>
<feature type="domain" description="Acyl-CoA thioesterase 2 C-terminal" evidence="3">
    <location>
        <begin position="187"/>
        <end position="292"/>
    </location>
</feature>
<protein>
    <submittedName>
        <fullName evidence="5">Acyl-CoA thioesterase II</fullName>
    </submittedName>
</protein>
<dbReference type="GO" id="GO:0047617">
    <property type="term" value="F:fatty acyl-CoA hydrolase activity"/>
    <property type="evidence" value="ECO:0007669"/>
    <property type="project" value="InterPro"/>
</dbReference>
<evidence type="ECO:0000256" key="1">
    <source>
        <dbReference type="ARBA" id="ARBA00006538"/>
    </source>
</evidence>
<dbReference type="Proteomes" id="UP000280344">
    <property type="component" value="Chromosome"/>
</dbReference>
<dbReference type="KEGG" id="flh:EJ997_06360"/>
<comment type="similarity">
    <text evidence="1">Belongs to the C/M/P thioester hydrolase family.</text>
</comment>
<dbReference type="Gene3D" id="2.40.160.210">
    <property type="entry name" value="Acyl-CoA thioesterase, double hotdog domain"/>
    <property type="match status" value="1"/>
</dbReference>
<feature type="domain" description="Acyl-CoA thioesterase-like N-terminal HotDog" evidence="4">
    <location>
        <begin position="42"/>
        <end position="121"/>
    </location>
</feature>
<proteinExistence type="inferred from homology"/>
<dbReference type="GO" id="GO:0009062">
    <property type="term" value="P:fatty acid catabolic process"/>
    <property type="evidence" value="ECO:0007669"/>
    <property type="project" value="TreeGrafter"/>
</dbReference>